<protein>
    <recommendedName>
        <fullName evidence="2">Protein kinase domain-containing protein</fullName>
    </recommendedName>
</protein>
<feature type="domain" description="Protein kinase" evidence="2">
    <location>
        <begin position="114"/>
        <end position="482"/>
    </location>
</feature>
<feature type="region of interest" description="Disordered" evidence="1">
    <location>
        <begin position="533"/>
        <end position="616"/>
    </location>
</feature>
<feature type="compositionally biased region" description="Polar residues" evidence="1">
    <location>
        <begin position="553"/>
        <end position="565"/>
    </location>
</feature>
<dbReference type="AlphaFoldDB" id="A0AA39GIF8"/>
<dbReference type="InterPro" id="IPR011009">
    <property type="entry name" value="Kinase-like_dom_sf"/>
</dbReference>
<dbReference type="Gene3D" id="1.10.510.10">
    <property type="entry name" value="Transferase(Phosphotransferase) domain 1"/>
    <property type="match status" value="1"/>
</dbReference>
<name>A0AA39GIF8_SARSR</name>
<organism evidence="3 4">
    <name type="scientific">Sarocladium strictum</name>
    <name type="common">Black bundle disease fungus</name>
    <name type="synonym">Acremonium strictum</name>
    <dbReference type="NCBI Taxonomy" id="5046"/>
    <lineage>
        <taxon>Eukaryota</taxon>
        <taxon>Fungi</taxon>
        <taxon>Dikarya</taxon>
        <taxon>Ascomycota</taxon>
        <taxon>Pezizomycotina</taxon>
        <taxon>Sordariomycetes</taxon>
        <taxon>Hypocreomycetidae</taxon>
        <taxon>Hypocreales</taxon>
        <taxon>Sarocladiaceae</taxon>
        <taxon>Sarocladium</taxon>
    </lineage>
</organism>
<evidence type="ECO:0000313" key="4">
    <source>
        <dbReference type="Proteomes" id="UP001175261"/>
    </source>
</evidence>
<dbReference type="PANTHER" id="PTHR44305">
    <property type="entry name" value="SI:DKEY-192D15.2-RELATED"/>
    <property type="match status" value="1"/>
</dbReference>
<dbReference type="GO" id="GO:0005524">
    <property type="term" value="F:ATP binding"/>
    <property type="evidence" value="ECO:0007669"/>
    <property type="project" value="InterPro"/>
</dbReference>
<evidence type="ECO:0000259" key="2">
    <source>
        <dbReference type="PROSITE" id="PS50011"/>
    </source>
</evidence>
<sequence>MASWWLPSRIDATVTRQFVIQQLLPEEIQRLDQPVAFGGEDLTERTYWDSIHQNAKRLFLILLDLGVPDQIFGIIDDGWGDAELPLGPEDVERLQLTAVKDDRIDRKFYQRQFIYLTKPIIRGEHQSYSDYELVPLDVVDRPQGKAGAVDRVKLPNGGSKVFTRRRLALGNGPGLLSPREFMELVSGIRPLRNDHIVSYWASYTHHGYGYILLTPTTEYTLKSFLANTPAVFKNLPKIERRQLVMNWLLCLADTMAFLHSKSRSHCCIKPSTILFTDSNHVFYADSTRLSPEAAGNGKDSSFDREWYDYAAPEQWYRPTGPGSPSAKKGLNPYSISPEGLNYSVPRSPDGTPSPSAVYHSPNPQLNPQQADIFSLGCVFLELLSFLVKRSSSKFASFRSTKHKTAGRGGAVLDTSFHKNLGQVEAWMSSLAKDASKKISDSDGGNVFRGITPMLHIVTGMLSANPHDRPTALDVQQKVYRVLIDQCDIEEPHCVHQYSADLEYSLSRLQMADGEQMSRPIPIQHVAAYNASPGTPRAFRHIRTGSDGGFSEKSGASNNTGSSSENGVVDPPYRGYASGARRAVPTTAPQASASGWVGQAQYMGPRGDPASLYASVR</sequence>
<dbReference type="GO" id="GO:0004672">
    <property type="term" value="F:protein kinase activity"/>
    <property type="evidence" value="ECO:0007669"/>
    <property type="project" value="InterPro"/>
</dbReference>
<evidence type="ECO:0000313" key="3">
    <source>
        <dbReference type="EMBL" id="KAK0387968.1"/>
    </source>
</evidence>
<accession>A0AA39GIF8</accession>
<keyword evidence="4" id="KW-1185">Reference proteome</keyword>
<dbReference type="EMBL" id="JAPDFR010000003">
    <property type="protein sequence ID" value="KAK0387968.1"/>
    <property type="molecule type" value="Genomic_DNA"/>
</dbReference>
<proteinExistence type="predicted"/>
<dbReference type="PANTHER" id="PTHR44305:SF24">
    <property type="entry name" value="TYROSINE-PROTEIN KINASE C03B1.5-RELATED"/>
    <property type="match status" value="1"/>
</dbReference>
<gene>
    <name evidence="3" type="ORF">NLU13_4212</name>
</gene>
<dbReference type="InterPro" id="IPR000719">
    <property type="entry name" value="Prot_kinase_dom"/>
</dbReference>
<evidence type="ECO:0000256" key="1">
    <source>
        <dbReference type="SAM" id="MobiDB-lite"/>
    </source>
</evidence>
<dbReference type="Proteomes" id="UP001175261">
    <property type="component" value="Unassembled WGS sequence"/>
</dbReference>
<dbReference type="InterPro" id="IPR053083">
    <property type="entry name" value="TF_kinase-domain_protein"/>
</dbReference>
<comment type="caution">
    <text evidence="3">The sequence shown here is derived from an EMBL/GenBank/DDBJ whole genome shotgun (WGS) entry which is preliminary data.</text>
</comment>
<dbReference type="SMART" id="SM00220">
    <property type="entry name" value="S_TKc"/>
    <property type="match status" value="1"/>
</dbReference>
<reference evidence="3" key="1">
    <citation type="submission" date="2022-10" db="EMBL/GenBank/DDBJ databases">
        <title>Determination and structural analysis of whole genome sequence of Sarocladium strictum F4-1.</title>
        <authorList>
            <person name="Hu L."/>
            <person name="Jiang Y."/>
        </authorList>
    </citation>
    <scope>NUCLEOTIDE SEQUENCE</scope>
    <source>
        <strain evidence="3">F4-1</strain>
    </source>
</reference>
<dbReference type="PROSITE" id="PS50011">
    <property type="entry name" value="PROTEIN_KINASE_DOM"/>
    <property type="match status" value="1"/>
</dbReference>
<dbReference type="SUPFAM" id="SSF56112">
    <property type="entry name" value="Protein kinase-like (PK-like)"/>
    <property type="match status" value="1"/>
</dbReference>